<evidence type="ECO:0000256" key="1">
    <source>
        <dbReference type="SAM" id="MobiDB-lite"/>
    </source>
</evidence>
<organism evidence="2 3">
    <name type="scientific">Chiloscyllium punctatum</name>
    <name type="common">Brownbanded bambooshark</name>
    <name type="synonym">Hemiscyllium punctatum</name>
    <dbReference type="NCBI Taxonomy" id="137246"/>
    <lineage>
        <taxon>Eukaryota</taxon>
        <taxon>Metazoa</taxon>
        <taxon>Chordata</taxon>
        <taxon>Craniata</taxon>
        <taxon>Vertebrata</taxon>
        <taxon>Chondrichthyes</taxon>
        <taxon>Elasmobranchii</taxon>
        <taxon>Galeomorphii</taxon>
        <taxon>Galeoidea</taxon>
        <taxon>Orectolobiformes</taxon>
        <taxon>Hemiscylliidae</taxon>
        <taxon>Chiloscyllium</taxon>
    </lineage>
</organism>
<evidence type="ECO:0000313" key="2">
    <source>
        <dbReference type="EMBL" id="GCC49543.1"/>
    </source>
</evidence>
<keyword evidence="3" id="KW-1185">Reference proteome</keyword>
<dbReference type="AlphaFoldDB" id="A0A401U3R9"/>
<protein>
    <submittedName>
        <fullName evidence="2">Uncharacterized protein</fullName>
    </submittedName>
</protein>
<feature type="compositionally biased region" description="Basic and acidic residues" evidence="1">
    <location>
        <begin position="1"/>
        <end position="13"/>
    </location>
</feature>
<feature type="region of interest" description="Disordered" evidence="1">
    <location>
        <begin position="1"/>
        <end position="42"/>
    </location>
</feature>
<dbReference type="Proteomes" id="UP000287033">
    <property type="component" value="Unassembled WGS sequence"/>
</dbReference>
<accession>A0A401U3R9</accession>
<reference evidence="2 3" key="1">
    <citation type="journal article" date="2018" name="Nat. Ecol. Evol.">
        <title>Shark genomes provide insights into elasmobranch evolution and the origin of vertebrates.</title>
        <authorList>
            <person name="Hara Y"/>
            <person name="Yamaguchi K"/>
            <person name="Onimaru K"/>
            <person name="Kadota M"/>
            <person name="Koyanagi M"/>
            <person name="Keeley SD"/>
            <person name="Tatsumi K"/>
            <person name="Tanaka K"/>
            <person name="Motone F"/>
            <person name="Kageyama Y"/>
            <person name="Nozu R"/>
            <person name="Adachi N"/>
            <person name="Nishimura O"/>
            <person name="Nakagawa R"/>
            <person name="Tanegashima C"/>
            <person name="Kiyatake I"/>
            <person name="Matsumoto R"/>
            <person name="Murakumo K"/>
            <person name="Nishida K"/>
            <person name="Terakita A"/>
            <person name="Kuratani S"/>
            <person name="Sato K"/>
            <person name="Hyodo S Kuraku.S."/>
        </authorList>
    </citation>
    <scope>NUCLEOTIDE SEQUENCE [LARGE SCALE GENOMIC DNA]</scope>
</reference>
<evidence type="ECO:0000313" key="3">
    <source>
        <dbReference type="Proteomes" id="UP000287033"/>
    </source>
</evidence>
<gene>
    <name evidence="2" type="ORF">chiPu_0033698</name>
</gene>
<feature type="non-terminal residue" evidence="2">
    <location>
        <position position="56"/>
    </location>
</feature>
<proteinExistence type="predicted"/>
<name>A0A401U3R9_CHIPU</name>
<dbReference type="EMBL" id="BEZZ01270073">
    <property type="protein sequence ID" value="GCC49543.1"/>
    <property type="molecule type" value="Genomic_DNA"/>
</dbReference>
<comment type="caution">
    <text evidence="2">The sequence shown here is derived from an EMBL/GenBank/DDBJ whole genome shotgun (WGS) entry which is preliminary data.</text>
</comment>
<sequence>MVHGRIGADHPDHLGISGGCKRRRHRARAQSFEQRRHRRGVAQPRAVVDIVGAEAG</sequence>